<dbReference type="EMBL" id="BARS01039971">
    <property type="protein sequence ID" value="GAG25054.1"/>
    <property type="molecule type" value="Genomic_DNA"/>
</dbReference>
<reference evidence="1" key="1">
    <citation type="journal article" date="2014" name="Front. Microbiol.">
        <title>High frequency of phylogenetically diverse reductive dehalogenase-homologous genes in deep subseafloor sedimentary metagenomes.</title>
        <authorList>
            <person name="Kawai M."/>
            <person name="Futagami T."/>
            <person name="Toyoda A."/>
            <person name="Takaki Y."/>
            <person name="Nishi S."/>
            <person name="Hori S."/>
            <person name="Arai W."/>
            <person name="Tsubouchi T."/>
            <person name="Morono Y."/>
            <person name="Uchiyama I."/>
            <person name="Ito T."/>
            <person name="Fujiyama A."/>
            <person name="Inagaki F."/>
            <person name="Takami H."/>
        </authorList>
    </citation>
    <scope>NUCLEOTIDE SEQUENCE</scope>
    <source>
        <strain evidence="1">Expedition CK06-06</strain>
    </source>
</reference>
<proteinExistence type="predicted"/>
<evidence type="ECO:0000313" key="1">
    <source>
        <dbReference type="EMBL" id="GAG25054.1"/>
    </source>
</evidence>
<name>X0W2N7_9ZZZZ</name>
<gene>
    <name evidence="1" type="ORF">S01H1_60995</name>
</gene>
<comment type="caution">
    <text evidence="1">The sequence shown here is derived from an EMBL/GenBank/DDBJ whole genome shotgun (WGS) entry which is preliminary data.</text>
</comment>
<organism evidence="1">
    <name type="scientific">marine sediment metagenome</name>
    <dbReference type="NCBI Taxonomy" id="412755"/>
    <lineage>
        <taxon>unclassified sequences</taxon>
        <taxon>metagenomes</taxon>
        <taxon>ecological metagenomes</taxon>
    </lineage>
</organism>
<protein>
    <submittedName>
        <fullName evidence="1">Uncharacterized protein</fullName>
    </submittedName>
</protein>
<feature type="non-terminal residue" evidence="1">
    <location>
        <position position="77"/>
    </location>
</feature>
<accession>X0W2N7</accession>
<dbReference type="AlphaFoldDB" id="X0W2N7"/>
<sequence length="77" mass="8588">MLIVVVGSFAGIPAVYGYDVPSKPEYQDGDHDVLCDLSVGEARLALWYEEQFDALIPYVQKIESGLQTTMEERDSAF</sequence>